<dbReference type="Proteomes" id="UP000292974">
    <property type="component" value="Unassembled WGS sequence"/>
</dbReference>
<evidence type="ECO:0000313" key="2">
    <source>
        <dbReference type="Proteomes" id="UP000292974"/>
    </source>
</evidence>
<protein>
    <submittedName>
        <fullName evidence="1">Uncharacterized protein</fullName>
    </submittedName>
</protein>
<sequence length="135" mass="14627">MAEKKEATDMEALRDALVENILSMTDEEILAEAKEDNVDVDADLRRFRTLFEAGNKIAAKAKLKAAQAAVANNVFSNVTSIDPAKYAKYDAAVRAGKIGTSQLTLAARNGSELSDADRKKIIEDLIELGISPDED</sequence>
<evidence type="ECO:0000313" key="1">
    <source>
        <dbReference type="EMBL" id="TAY52949.1"/>
    </source>
</evidence>
<name>A0A7M3DW80_RHILE</name>
<comment type="caution">
    <text evidence="1">The sequence shown here is derived from an EMBL/GenBank/DDBJ whole genome shotgun (WGS) entry which is preliminary data.</text>
</comment>
<reference evidence="1 2" key="1">
    <citation type="submission" date="2019-02" db="EMBL/GenBank/DDBJ databases">
        <title>The genomic architecture of introgression among sibling species of bacteria.</title>
        <authorList>
            <person name="Cavassim M.I.A."/>
            <person name="Moeskjaer S."/>
            <person name="Moslemi C."/>
            <person name="Fields B."/>
            <person name="Bachmann A."/>
            <person name="Vilhjalmsson B."/>
            <person name="Schierup M.H."/>
            <person name="Young J.P.W."/>
            <person name="Andersen S.U."/>
        </authorList>
    </citation>
    <scope>NUCLEOTIDE SEQUENCE [LARGE SCALE GENOMIC DNA]</scope>
    <source>
        <strain evidence="1 2">SM135B</strain>
    </source>
</reference>
<organism evidence="1 2">
    <name type="scientific">Rhizobium leguminosarum</name>
    <dbReference type="NCBI Taxonomy" id="384"/>
    <lineage>
        <taxon>Bacteria</taxon>
        <taxon>Pseudomonadati</taxon>
        <taxon>Pseudomonadota</taxon>
        <taxon>Alphaproteobacteria</taxon>
        <taxon>Hyphomicrobiales</taxon>
        <taxon>Rhizobiaceae</taxon>
        <taxon>Rhizobium/Agrobacterium group</taxon>
        <taxon>Rhizobium</taxon>
    </lineage>
</organism>
<dbReference type="RefSeq" id="WP_130716696.1">
    <property type="nucleotide sequence ID" value="NZ_SIOP01000001.1"/>
</dbReference>
<proteinExistence type="predicted"/>
<dbReference type="AlphaFoldDB" id="A0A7M3DW80"/>
<dbReference type="EMBL" id="SIOP01000001">
    <property type="protein sequence ID" value="TAY52949.1"/>
    <property type="molecule type" value="Genomic_DNA"/>
</dbReference>
<accession>A0A7M3DW80</accession>
<gene>
    <name evidence="1" type="ORF">ELH90_15595</name>
</gene>